<accession>A0AAN5CTP1</accession>
<sequence>MVAELKKQLAKIGRMPEDEMPLDSDRPCGVGSSSRNVADSKSRWVDAFRRVFSSCCRHINAVDTEQMADKGVINDSQ</sequence>
<organism evidence="2 3">
    <name type="scientific">Pristionchus mayeri</name>
    <dbReference type="NCBI Taxonomy" id="1317129"/>
    <lineage>
        <taxon>Eukaryota</taxon>
        <taxon>Metazoa</taxon>
        <taxon>Ecdysozoa</taxon>
        <taxon>Nematoda</taxon>
        <taxon>Chromadorea</taxon>
        <taxon>Rhabditida</taxon>
        <taxon>Rhabditina</taxon>
        <taxon>Diplogasteromorpha</taxon>
        <taxon>Diplogasteroidea</taxon>
        <taxon>Neodiplogasteridae</taxon>
        <taxon>Pristionchus</taxon>
    </lineage>
</organism>
<name>A0AAN5CTP1_9BILA</name>
<evidence type="ECO:0000313" key="3">
    <source>
        <dbReference type="Proteomes" id="UP001328107"/>
    </source>
</evidence>
<dbReference type="AlphaFoldDB" id="A0AAN5CTP1"/>
<dbReference type="EMBL" id="BTRK01000004">
    <property type="protein sequence ID" value="GMR50691.1"/>
    <property type="molecule type" value="Genomic_DNA"/>
</dbReference>
<proteinExistence type="predicted"/>
<evidence type="ECO:0000313" key="2">
    <source>
        <dbReference type="EMBL" id="GMR50691.1"/>
    </source>
</evidence>
<feature type="non-terminal residue" evidence="2">
    <location>
        <position position="77"/>
    </location>
</feature>
<dbReference type="Proteomes" id="UP001328107">
    <property type="component" value="Unassembled WGS sequence"/>
</dbReference>
<comment type="caution">
    <text evidence="2">The sequence shown here is derived from an EMBL/GenBank/DDBJ whole genome shotgun (WGS) entry which is preliminary data.</text>
</comment>
<reference evidence="3" key="1">
    <citation type="submission" date="2022-10" db="EMBL/GenBank/DDBJ databases">
        <title>Genome assembly of Pristionchus species.</title>
        <authorList>
            <person name="Yoshida K."/>
            <person name="Sommer R.J."/>
        </authorList>
    </citation>
    <scope>NUCLEOTIDE SEQUENCE [LARGE SCALE GENOMIC DNA]</scope>
    <source>
        <strain evidence="3">RS5460</strain>
    </source>
</reference>
<keyword evidence="3" id="KW-1185">Reference proteome</keyword>
<evidence type="ECO:0000256" key="1">
    <source>
        <dbReference type="SAM" id="MobiDB-lite"/>
    </source>
</evidence>
<gene>
    <name evidence="2" type="ORF">PMAYCL1PPCAC_20886</name>
</gene>
<feature type="region of interest" description="Disordered" evidence="1">
    <location>
        <begin position="14"/>
        <end position="35"/>
    </location>
</feature>
<protein>
    <submittedName>
        <fullName evidence="2">Uncharacterized protein</fullName>
    </submittedName>
</protein>